<dbReference type="EMBL" id="QGNW01002630">
    <property type="protein sequence ID" value="RVW14056.1"/>
    <property type="molecule type" value="Genomic_DNA"/>
</dbReference>
<protein>
    <submittedName>
        <fullName evidence="5">Uncharacterized protein</fullName>
    </submittedName>
</protein>
<feature type="region of interest" description="Disordered" evidence="4">
    <location>
        <begin position="401"/>
        <end position="424"/>
    </location>
</feature>
<keyword evidence="3" id="KW-0067">ATP-binding</keyword>
<gene>
    <name evidence="5" type="ORF">CK203_089278</name>
</gene>
<proteinExistence type="inferred from homology"/>
<evidence type="ECO:0000256" key="1">
    <source>
        <dbReference type="ARBA" id="ARBA00006914"/>
    </source>
</evidence>
<organism evidence="5 6">
    <name type="scientific">Vitis vinifera</name>
    <name type="common">Grape</name>
    <dbReference type="NCBI Taxonomy" id="29760"/>
    <lineage>
        <taxon>Eukaryota</taxon>
        <taxon>Viridiplantae</taxon>
        <taxon>Streptophyta</taxon>
        <taxon>Embryophyta</taxon>
        <taxon>Tracheophyta</taxon>
        <taxon>Spermatophyta</taxon>
        <taxon>Magnoliopsida</taxon>
        <taxon>eudicotyledons</taxon>
        <taxon>Gunneridae</taxon>
        <taxon>Pentapetalae</taxon>
        <taxon>rosids</taxon>
        <taxon>Vitales</taxon>
        <taxon>Vitaceae</taxon>
        <taxon>Viteae</taxon>
        <taxon>Vitis</taxon>
    </lineage>
</organism>
<keyword evidence="2" id="KW-0547">Nucleotide-binding</keyword>
<dbReference type="PANTHER" id="PTHR23069:SF7">
    <property type="entry name" value="P-LOOP CONTAINING NUCLEOSIDE TRIPHOSPHATE HYDROLASES SUPERFAMILY PROTEIN"/>
    <property type="match status" value="1"/>
</dbReference>
<evidence type="ECO:0000256" key="4">
    <source>
        <dbReference type="SAM" id="MobiDB-lite"/>
    </source>
</evidence>
<name>A0A438BSW6_VITVI</name>
<dbReference type="GO" id="GO:0005524">
    <property type="term" value="F:ATP binding"/>
    <property type="evidence" value="ECO:0007669"/>
    <property type="project" value="UniProtKB-KW"/>
</dbReference>
<feature type="compositionally biased region" description="Polar residues" evidence="4">
    <location>
        <begin position="406"/>
        <end position="415"/>
    </location>
</feature>
<sequence length="468" mass="51439">MRLSSGSVSSSKRVKNHRSNSRTRTKHKKLDAICEKTYNRNRGVAGESNEGNGGAGSAGVDSELRRSSRVRRAPVLLDSSPPPSKKRRRIDWNGESFSKRREKGKAVVRSCSSPGEDSGELKEGEVWKSRLRSRAKTKRVRFVEKDKEASASGKRKLFRDMDGCREEETMVERELDEKKEELDGGKIHSWVEDERVEVEMLVDKGERDFLVLNSEMDGGNEVEAVDGGNEVEAGVGAVGNEVEAVDGENEVEAIGNEVEAVDGGNEVEAVDGETADLLEKEKSENQNGLSGNDNVETIEQNDKQMEHPECVNEGENERDVLEVGVAASQVEDVVDHDGQDACLDNPDEKPVEPENSMGVDKSNKALAYTLGKPRIKEGRRCGLCGGGTDGKPPKRVVQDIGESENEACSGSSASDEPNYDPWDGFGDEPSWLGRLLGPINDRYGIAGIWIHQHCAVWSPEVWFIDPLF</sequence>
<comment type="caution">
    <text evidence="5">The sequence shown here is derived from an EMBL/GenBank/DDBJ whole genome shotgun (WGS) entry which is preliminary data.</text>
</comment>
<dbReference type="Proteomes" id="UP000288805">
    <property type="component" value="Unassembled WGS sequence"/>
</dbReference>
<feature type="region of interest" description="Disordered" evidence="4">
    <location>
        <begin position="1"/>
        <end position="124"/>
    </location>
</feature>
<feature type="compositionally biased region" description="Basic residues" evidence="4">
    <location>
        <begin position="12"/>
        <end position="29"/>
    </location>
</feature>
<dbReference type="AlphaFoldDB" id="A0A438BSW6"/>
<accession>A0A438BSW6</accession>
<dbReference type="InterPro" id="IPR045199">
    <property type="entry name" value="ATAD2-like"/>
</dbReference>
<dbReference type="PANTHER" id="PTHR23069">
    <property type="entry name" value="AAA DOMAIN-CONTAINING"/>
    <property type="match status" value="1"/>
</dbReference>
<evidence type="ECO:0000313" key="6">
    <source>
        <dbReference type="Proteomes" id="UP000288805"/>
    </source>
</evidence>
<evidence type="ECO:0000256" key="2">
    <source>
        <dbReference type="ARBA" id="ARBA00022741"/>
    </source>
</evidence>
<evidence type="ECO:0000256" key="3">
    <source>
        <dbReference type="ARBA" id="ARBA00022840"/>
    </source>
</evidence>
<evidence type="ECO:0000313" key="5">
    <source>
        <dbReference type="EMBL" id="RVW14056.1"/>
    </source>
</evidence>
<comment type="similarity">
    <text evidence="1">Belongs to the AAA ATPase family.</text>
</comment>
<feature type="compositionally biased region" description="Low complexity" evidence="4">
    <location>
        <begin position="1"/>
        <end position="11"/>
    </location>
</feature>
<reference evidence="5 6" key="1">
    <citation type="journal article" date="2018" name="PLoS Genet.">
        <title>Population sequencing reveals clonal diversity and ancestral inbreeding in the grapevine cultivar Chardonnay.</title>
        <authorList>
            <person name="Roach M.J."/>
            <person name="Johnson D.L."/>
            <person name="Bohlmann J."/>
            <person name="van Vuuren H.J."/>
            <person name="Jones S.J."/>
            <person name="Pretorius I.S."/>
            <person name="Schmidt S.A."/>
            <person name="Borneman A.R."/>
        </authorList>
    </citation>
    <scope>NUCLEOTIDE SEQUENCE [LARGE SCALE GENOMIC DNA]</scope>
    <source>
        <strain evidence="6">cv. Chardonnay</strain>
        <tissue evidence="5">Leaf</tissue>
    </source>
</reference>